<dbReference type="GO" id="GO:0008983">
    <property type="term" value="F:protein-glutamate O-methyltransferase activity"/>
    <property type="evidence" value="ECO:0007669"/>
    <property type="project" value="UniProtKB-EC"/>
</dbReference>
<dbReference type="Gene3D" id="3.30.450.20">
    <property type="entry name" value="PAS domain"/>
    <property type="match status" value="1"/>
</dbReference>
<evidence type="ECO:0000256" key="6">
    <source>
        <dbReference type="PROSITE-ProRule" id="PRU00050"/>
    </source>
</evidence>
<dbReference type="InterPro" id="IPR022641">
    <property type="entry name" value="CheR_N"/>
</dbReference>
<dbReference type="EMBL" id="BMGK01000002">
    <property type="protein sequence ID" value="GGD83352.1"/>
    <property type="molecule type" value="Genomic_DNA"/>
</dbReference>
<organism evidence="12 13">
    <name type="scientific">Planktosalinus lacus</name>
    <dbReference type="NCBI Taxonomy" id="1526573"/>
    <lineage>
        <taxon>Bacteria</taxon>
        <taxon>Pseudomonadati</taxon>
        <taxon>Bacteroidota</taxon>
        <taxon>Flavobacteriia</taxon>
        <taxon>Flavobacteriales</taxon>
        <taxon>Flavobacteriaceae</taxon>
        <taxon>Planktosalinus</taxon>
    </lineage>
</organism>
<dbReference type="PROSITE" id="PS50123">
    <property type="entry name" value="CHER"/>
    <property type="match status" value="1"/>
</dbReference>
<dbReference type="GO" id="GO:0032259">
    <property type="term" value="P:methylation"/>
    <property type="evidence" value="ECO:0007669"/>
    <property type="project" value="UniProtKB-KW"/>
</dbReference>
<evidence type="ECO:0000259" key="11">
    <source>
        <dbReference type="PROSITE" id="PS50123"/>
    </source>
</evidence>
<evidence type="ECO:0000256" key="7">
    <source>
        <dbReference type="SAM" id="Coils"/>
    </source>
</evidence>
<feature type="region of interest" description="Disordered" evidence="8">
    <location>
        <begin position="705"/>
        <end position="731"/>
    </location>
</feature>
<dbReference type="InterPro" id="IPR036097">
    <property type="entry name" value="HisK_dim/P_sf"/>
</dbReference>
<feature type="coiled-coil region" evidence="7">
    <location>
        <begin position="1002"/>
        <end position="1029"/>
    </location>
</feature>
<keyword evidence="6" id="KW-0378">Hydrolase</keyword>
<dbReference type="InterPro" id="IPR003594">
    <property type="entry name" value="HATPase_dom"/>
</dbReference>
<dbReference type="InterPro" id="IPR005467">
    <property type="entry name" value="His_kinase_dom"/>
</dbReference>
<dbReference type="PROSITE" id="PS50122">
    <property type="entry name" value="CHEB"/>
    <property type="match status" value="1"/>
</dbReference>
<evidence type="ECO:0000259" key="9">
    <source>
        <dbReference type="PROSITE" id="PS50109"/>
    </source>
</evidence>
<dbReference type="PANTHER" id="PTHR24422">
    <property type="entry name" value="CHEMOTAXIS PROTEIN METHYLTRANSFERASE"/>
    <property type="match status" value="1"/>
</dbReference>
<keyword evidence="7" id="KW-0175">Coiled coil</keyword>
<dbReference type="InterPro" id="IPR003661">
    <property type="entry name" value="HisK_dim/P_dom"/>
</dbReference>
<keyword evidence="4" id="KW-0808">Transferase</keyword>
<evidence type="ECO:0000313" key="13">
    <source>
        <dbReference type="Proteomes" id="UP000652231"/>
    </source>
</evidence>
<dbReference type="SUPFAM" id="SSF55785">
    <property type="entry name" value="PYP-like sensor domain (PAS domain)"/>
    <property type="match status" value="1"/>
</dbReference>
<evidence type="ECO:0000313" key="12">
    <source>
        <dbReference type="EMBL" id="GGD83352.1"/>
    </source>
</evidence>
<dbReference type="InterPro" id="IPR000673">
    <property type="entry name" value="Sig_transdc_resp-reg_Me-estase"/>
</dbReference>
<evidence type="ECO:0000259" key="10">
    <source>
        <dbReference type="PROSITE" id="PS50122"/>
    </source>
</evidence>
<dbReference type="Gene3D" id="3.40.50.180">
    <property type="entry name" value="Methylesterase CheB, C-terminal domain"/>
    <property type="match status" value="1"/>
</dbReference>
<dbReference type="InterPro" id="IPR029063">
    <property type="entry name" value="SAM-dependent_MTases_sf"/>
</dbReference>
<dbReference type="InterPro" id="IPR036804">
    <property type="entry name" value="CheR_N_sf"/>
</dbReference>
<dbReference type="Gene3D" id="3.40.50.150">
    <property type="entry name" value="Vaccinia Virus protein VP39"/>
    <property type="match status" value="1"/>
</dbReference>
<keyword evidence="5" id="KW-0949">S-adenosyl-L-methionine</keyword>
<feature type="domain" description="CheB-type methylesterase" evidence="10">
    <location>
        <begin position="15"/>
        <end position="197"/>
    </location>
</feature>
<feature type="active site" evidence="6">
    <location>
        <position position="147"/>
    </location>
</feature>
<dbReference type="Pfam" id="PF01739">
    <property type="entry name" value="CheR"/>
    <property type="match status" value="1"/>
</dbReference>
<dbReference type="CDD" id="cd00082">
    <property type="entry name" value="HisKA"/>
    <property type="match status" value="1"/>
</dbReference>
<dbReference type="RefSeq" id="WP_188439036.1">
    <property type="nucleotide sequence ID" value="NZ_BMGK01000002.1"/>
</dbReference>
<feature type="coiled-coil region" evidence="7">
    <location>
        <begin position="873"/>
        <end position="928"/>
    </location>
</feature>
<dbReference type="Gene3D" id="1.10.155.10">
    <property type="entry name" value="Chemotaxis receptor methyltransferase CheR, N-terminal domain"/>
    <property type="match status" value="1"/>
</dbReference>
<proteinExistence type="predicted"/>
<reference evidence="12" key="2">
    <citation type="submission" date="2020-09" db="EMBL/GenBank/DDBJ databases">
        <authorList>
            <person name="Sun Q."/>
            <person name="Zhou Y."/>
        </authorList>
    </citation>
    <scope>NUCLEOTIDE SEQUENCE</scope>
    <source>
        <strain evidence="12">CGMCC 1.12924</strain>
    </source>
</reference>
<feature type="compositionally biased region" description="Polar residues" evidence="8">
    <location>
        <begin position="706"/>
        <end position="716"/>
    </location>
</feature>
<dbReference type="AlphaFoldDB" id="A0A8J2V8C0"/>
<comment type="caution">
    <text evidence="12">The sequence shown here is derived from an EMBL/GenBank/DDBJ whole genome shotgun (WGS) entry which is preliminary data.</text>
</comment>
<dbReference type="GO" id="GO:0005737">
    <property type="term" value="C:cytoplasm"/>
    <property type="evidence" value="ECO:0007669"/>
    <property type="project" value="InterPro"/>
</dbReference>
<dbReference type="SUPFAM" id="SSF55874">
    <property type="entry name" value="ATPase domain of HSP90 chaperone/DNA topoisomerase II/histidine kinase"/>
    <property type="match status" value="1"/>
</dbReference>
<evidence type="ECO:0000256" key="4">
    <source>
        <dbReference type="ARBA" id="ARBA00022679"/>
    </source>
</evidence>
<dbReference type="GO" id="GO:0008984">
    <property type="term" value="F:protein-glutamate methylesterase activity"/>
    <property type="evidence" value="ECO:0007669"/>
    <property type="project" value="InterPro"/>
</dbReference>
<dbReference type="SMART" id="SM00388">
    <property type="entry name" value="HisKA"/>
    <property type="match status" value="1"/>
</dbReference>
<dbReference type="Gene3D" id="1.10.287.130">
    <property type="match status" value="1"/>
</dbReference>
<dbReference type="Gene3D" id="3.30.565.10">
    <property type="entry name" value="Histidine kinase-like ATPase, C-terminal domain"/>
    <property type="match status" value="1"/>
</dbReference>
<keyword evidence="3" id="KW-0489">Methyltransferase</keyword>
<dbReference type="GO" id="GO:0000156">
    <property type="term" value="F:phosphorelay response regulator activity"/>
    <property type="evidence" value="ECO:0007669"/>
    <property type="project" value="InterPro"/>
</dbReference>
<dbReference type="Pfam" id="PF03705">
    <property type="entry name" value="CheR_N"/>
    <property type="match status" value="1"/>
</dbReference>
<reference evidence="12" key="1">
    <citation type="journal article" date="2014" name="Int. J. Syst. Evol. Microbiol.">
        <title>Complete genome sequence of Corynebacterium casei LMG S-19264T (=DSM 44701T), isolated from a smear-ripened cheese.</title>
        <authorList>
            <consortium name="US DOE Joint Genome Institute (JGI-PGF)"/>
            <person name="Walter F."/>
            <person name="Albersmeier A."/>
            <person name="Kalinowski J."/>
            <person name="Ruckert C."/>
        </authorList>
    </citation>
    <scope>NUCLEOTIDE SEQUENCE</scope>
    <source>
        <strain evidence="12">CGMCC 1.12924</strain>
    </source>
</reference>
<dbReference type="Proteomes" id="UP000652231">
    <property type="component" value="Unassembled WGS sequence"/>
</dbReference>
<protein>
    <submittedName>
        <fullName evidence="12">Uncharacterized protein</fullName>
    </submittedName>
</protein>
<dbReference type="PANTHER" id="PTHR24422:SF27">
    <property type="entry name" value="PROTEIN-GLUTAMATE O-METHYLTRANSFERASE"/>
    <property type="match status" value="1"/>
</dbReference>
<sequence length="1168" mass="132958">MKKSKSKSAKSKALPASKNNFPVVAIGASAGGLEAMMELLKHLPPDTGMAFIYVQHLSPDHKSMLTEILSKKTEMKVQEIDDMDKIKPNNIFVIPYNKGIEVTDGHIKLIPRSESTTAISIDILFSSLAQAQKERVIGIILSGSASDGTVGIKDIKHEGGLTFAQDESARFTSMPHSAIAAGMVDFILSPKEIALELARLSKHPFVKTANGGEKTDSEDLIDNSDPDLKVILNKLYKTTGVDFSEYKMNTVKRRISRRMLLYKLTNLKQYAKMLTEKNEETHILYQDLLINVTRFFRDSDTHTYLLRHLFPKLLKRKKEGETLRIWVPACATGEEAYSMAMMLLEINEKQATSTAIQIFATDLSEHAIGKARIGIYTKQELEAVCPKRIQRFFTKAEGSYRVNKAVRDMCVFAPHNILIDPPFSRLDFISCCNLFIYLDTAAQKKAVSTFHYALNSDGYLMLGKSENISHSTHLFTISNSKYKIFSRKTNSGARRLPELSRSYTQQTETKFQKNIPSRNRNKTDINISVSQQELDNAIDDVLVSDFMPASVVINHQMEIVQFRGTTDVFLTHPKGKATFNILKMARPEIAFELRGVITKVIKSNQRIRKTGIELKLDSAVKIISLEVVPLDIEWNESLLLVIFTEHEQAEIYSQLAKSGKDTSQAKDRRIKKLEQELAASHADALSISQEQEAFTEELQSAHEEVVSSNEELQTVNEELETSKEEIESTNEELITSNQELQTRIDLLNESYEYSNAIVSTMHDPLLVLGKDLRVKSANKAFYDTFDVAEKDTEGVLLYELGNKQWNIPALRKLLEDIVPKNTQFFDYEVKHTFLDIGEKIMSLNASRIVQKTHREELILLIISDITDVRRLIVEKEERDKKLLKKEIRDRKAEKIKLERAVKNRTQELKEANESLDSRNKELLNLNKELEAFTYVSSHDLQAPLRKLQTFTGIILEREEHKLSEKGKKYFQLMLKETERMRQLIQDLLVFSGISAGERKFENTDLNEIIDAVKEDLKELIEEKNAVIEIKEMCDVHIIRFQFQQLMFNLISNSLKYSKPNKPPHITISSRKVEYEKLKIKELPPQKEYCEIKISDNGIGFEQKFSNKIFEVLQKLHGKEEFDGTGLGLAIVKKIVENHNGVVTATGKLNKGATFTIYLPTDQKGISVS</sequence>
<gene>
    <name evidence="12" type="ORF">GCM10011312_04310</name>
</gene>
<dbReference type="InterPro" id="IPR000780">
    <property type="entry name" value="CheR_MeTrfase"/>
</dbReference>
<accession>A0A8J2V8C0</accession>
<dbReference type="InterPro" id="IPR035965">
    <property type="entry name" value="PAS-like_dom_sf"/>
</dbReference>
<keyword evidence="13" id="KW-1185">Reference proteome</keyword>
<dbReference type="CDD" id="cd16434">
    <property type="entry name" value="CheB-CheR_fusion"/>
    <property type="match status" value="1"/>
</dbReference>
<feature type="domain" description="CheR-type methyltransferase" evidence="11">
    <location>
        <begin position="216"/>
        <end position="498"/>
    </location>
</feature>
<comment type="catalytic activity">
    <reaction evidence="2">
        <text>L-glutamyl-[protein] + S-adenosyl-L-methionine = [protein]-L-glutamate 5-O-methyl ester + S-adenosyl-L-homocysteine</text>
        <dbReference type="Rhea" id="RHEA:24452"/>
        <dbReference type="Rhea" id="RHEA-COMP:10208"/>
        <dbReference type="Rhea" id="RHEA-COMP:10311"/>
        <dbReference type="ChEBI" id="CHEBI:29973"/>
        <dbReference type="ChEBI" id="CHEBI:57856"/>
        <dbReference type="ChEBI" id="CHEBI:59789"/>
        <dbReference type="ChEBI" id="CHEBI:82795"/>
        <dbReference type="EC" id="2.1.1.80"/>
    </reaction>
</comment>
<evidence type="ECO:0000256" key="3">
    <source>
        <dbReference type="ARBA" id="ARBA00022603"/>
    </source>
</evidence>
<dbReference type="Pfam" id="PF01339">
    <property type="entry name" value="CheB_methylest"/>
    <property type="match status" value="1"/>
</dbReference>
<dbReference type="Pfam" id="PF00512">
    <property type="entry name" value="HisKA"/>
    <property type="match status" value="1"/>
</dbReference>
<dbReference type="SUPFAM" id="SSF53335">
    <property type="entry name" value="S-adenosyl-L-methionine-dependent methyltransferases"/>
    <property type="match status" value="1"/>
</dbReference>
<feature type="active site" evidence="6">
    <location>
        <position position="29"/>
    </location>
</feature>
<comment type="catalytic activity">
    <reaction evidence="1">
        <text>ATP + protein L-histidine = ADP + protein N-phospho-L-histidine.</text>
        <dbReference type="EC" id="2.7.13.3"/>
    </reaction>
</comment>
<evidence type="ECO:0000256" key="5">
    <source>
        <dbReference type="ARBA" id="ARBA00022691"/>
    </source>
</evidence>
<dbReference type="InterPro" id="IPR035909">
    <property type="entry name" value="CheB_C"/>
</dbReference>
<keyword evidence="6" id="KW-0145">Chemotaxis</keyword>
<dbReference type="PRINTS" id="PR00996">
    <property type="entry name" value="CHERMTFRASE"/>
</dbReference>
<name>A0A8J2V8C0_9FLAO</name>
<dbReference type="PROSITE" id="PS50109">
    <property type="entry name" value="HIS_KIN"/>
    <property type="match status" value="1"/>
</dbReference>
<dbReference type="GO" id="GO:0000155">
    <property type="term" value="F:phosphorelay sensor kinase activity"/>
    <property type="evidence" value="ECO:0007669"/>
    <property type="project" value="InterPro"/>
</dbReference>
<dbReference type="Pfam" id="PF02518">
    <property type="entry name" value="HATPase_c"/>
    <property type="match status" value="1"/>
</dbReference>
<feature type="domain" description="Histidine kinase" evidence="9">
    <location>
        <begin position="935"/>
        <end position="1162"/>
    </location>
</feature>
<dbReference type="InterPro" id="IPR022642">
    <property type="entry name" value="CheR_C"/>
</dbReference>
<dbReference type="SMART" id="SM00138">
    <property type="entry name" value="MeTrc"/>
    <property type="match status" value="1"/>
</dbReference>
<dbReference type="SUPFAM" id="SSF47384">
    <property type="entry name" value="Homodimeric domain of signal transducing histidine kinase"/>
    <property type="match status" value="1"/>
</dbReference>
<evidence type="ECO:0000256" key="1">
    <source>
        <dbReference type="ARBA" id="ARBA00000085"/>
    </source>
</evidence>
<feature type="active site" evidence="6">
    <location>
        <position position="56"/>
    </location>
</feature>
<dbReference type="GO" id="GO:0006935">
    <property type="term" value="P:chemotaxis"/>
    <property type="evidence" value="ECO:0007669"/>
    <property type="project" value="UniProtKB-UniRule"/>
</dbReference>
<evidence type="ECO:0000256" key="8">
    <source>
        <dbReference type="SAM" id="MobiDB-lite"/>
    </source>
</evidence>
<dbReference type="SUPFAM" id="SSF52738">
    <property type="entry name" value="Methylesterase CheB, C-terminal domain"/>
    <property type="match status" value="1"/>
</dbReference>
<dbReference type="SUPFAM" id="SSF47757">
    <property type="entry name" value="Chemotaxis receptor methyltransferase CheR, N-terminal domain"/>
    <property type="match status" value="1"/>
</dbReference>
<evidence type="ECO:0000256" key="2">
    <source>
        <dbReference type="ARBA" id="ARBA00001541"/>
    </source>
</evidence>
<dbReference type="InterPro" id="IPR050903">
    <property type="entry name" value="Bact_Chemotaxis_MeTrfase"/>
</dbReference>
<dbReference type="SMART" id="SM00387">
    <property type="entry name" value="HATPase_c"/>
    <property type="match status" value="1"/>
</dbReference>
<dbReference type="InterPro" id="IPR036890">
    <property type="entry name" value="HATPase_C_sf"/>
</dbReference>